<reference evidence="3" key="1">
    <citation type="journal article" date="2021" name="PeerJ">
        <title>Extensive microbial diversity within the chicken gut microbiome revealed by metagenomics and culture.</title>
        <authorList>
            <person name="Gilroy R."/>
            <person name="Ravi A."/>
            <person name="Getino M."/>
            <person name="Pursley I."/>
            <person name="Horton D.L."/>
            <person name="Alikhan N.F."/>
            <person name="Baker D."/>
            <person name="Gharbi K."/>
            <person name="Hall N."/>
            <person name="Watson M."/>
            <person name="Adriaenssens E.M."/>
            <person name="Foster-Nyarko E."/>
            <person name="Jarju S."/>
            <person name="Secka A."/>
            <person name="Antonio M."/>
            <person name="Oren A."/>
            <person name="Chaudhuri R.R."/>
            <person name="La Ragione R."/>
            <person name="Hildebrand F."/>
            <person name="Pallen M.J."/>
        </authorList>
    </citation>
    <scope>NUCLEOTIDE SEQUENCE</scope>
    <source>
        <strain evidence="3">ChiBcolR8-3208</strain>
    </source>
</reference>
<evidence type="ECO:0000256" key="1">
    <source>
        <dbReference type="SAM" id="Phobius"/>
    </source>
</evidence>
<feature type="domain" description="DUF4179" evidence="2">
    <location>
        <begin position="47"/>
        <end position="143"/>
    </location>
</feature>
<dbReference type="EMBL" id="DWXZ01000168">
    <property type="protein sequence ID" value="HJB37965.1"/>
    <property type="molecule type" value="Genomic_DNA"/>
</dbReference>
<keyword evidence="1" id="KW-0472">Membrane</keyword>
<sequence length="515" mass="56564">MKDAAFLEQLQQELSRRSLSPKATRRFEDTYKMLGVQQEAPVKKRRHKGLWVTATAACLCCGMLFGVNAAFPAFAEGLPGVGRFFEAVNGAFASNSGKDLPVGTYLETYSEAEDVNVAATSGEYSLEVQQAFCDGHILTLSLDLTMPAQDAEPYSWVVVPYAGIQNENPNRAIVTINGTDYAPDSESALFAQGNGHFTGSMAFQLKEPLENGQEVSVSISFPELEGRLAVNQGENGEIEFLPLATNLATSFTISVNAEQNFAFACNVEDNGVTVTNVEVTPLHTTITALGIDMDNANNDPVLYTMDRQELTLTLHSPEMQNGVFTFDSVPQGTGKMVFRVYKTSWQEEVLAEFTIDLANKTVTPSTTYEDDYVLALDGPFHYDYIYGEIAENKTFENGFAVSLMDYTRWDNISRCVILTEGDYRAIHVDVYNLNGDIVASGDSQDVEYSLATAQSDHFSPSDENSPYASFQILLDSEQGVYQPARGETLTIVVTDAATGEELTRQDITMTESFVQ</sequence>
<comment type="caution">
    <text evidence="3">The sequence shown here is derived from an EMBL/GenBank/DDBJ whole genome shotgun (WGS) entry which is preliminary data.</text>
</comment>
<proteinExistence type="predicted"/>
<dbReference type="InterPro" id="IPR025436">
    <property type="entry name" value="DUF4179"/>
</dbReference>
<dbReference type="Proteomes" id="UP000824214">
    <property type="component" value="Unassembled WGS sequence"/>
</dbReference>
<name>A0A9D2LY84_9FIRM</name>
<evidence type="ECO:0000259" key="2">
    <source>
        <dbReference type="Pfam" id="PF13786"/>
    </source>
</evidence>
<feature type="transmembrane region" description="Helical" evidence="1">
    <location>
        <begin position="50"/>
        <end position="71"/>
    </location>
</feature>
<protein>
    <submittedName>
        <fullName evidence="3">DUF4179 domain-containing protein</fullName>
    </submittedName>
</protein>
<keyword evidence="1" id="KW-0812">Transmembrane</keyword>
<dbReference type="Pfam" id="PF13786">
    <property type="entry name" value="DUF4179"/>
    <property type="match status" value="1"/>
</dbReference>
<dbReference type="AlphaFoldDB" id="A0A9D2LY84"/>
<evidence type="ECO:0000313" key="4">
    <source>
        <dbReference type="Proteomes" id="UP000824214"/>
    </source>
</evidence>
<organism evidence="3 4">
    <name type="scientific">Candidatus Acutalibacter ornithocaccae</name>
    <dbReference type="NCBI Taxonomy" id="2838416"/>
    <lineage>
        <taxon>Bacteria</taxon>
        <taxon>Bacillati</taxon>
        <taxon>Bacillota</taxon>
        <taxon>Clostridia</taxon>
        <taxon>Eubacteriales</taxon>
        <taxon>Acutalibacteraceae</taxon>
        <taxon>Acutalibacter</taxon>
    </lineage>
</organism>
<gene>
    <name evidence="3" type="ORF">H9942_07855</name>
</gene>
<keyword evidence="1" id="KW-1133">Transmembrane helix</keyword>
<evidence type="ECO:0000313" key="3">
    <source>
        <dbReference type="EMBL" id="HJB37965.1"/>
    </source>
</evidence>
<accession>A0A9D2LY84</accession>
<reference evidence="3" key="2">
    <citation type="submission" date="2021-04" db="EMBL/GenBank/DDBJ databases">
        <authorList>
            <person name="Gilroy R."/>
        </authorList>
    </citation>
    <scope>NUCLEOTIDE SEQUENCE</scope>
    <source>
        <strain evidence="3">ChiBcolR8-3208</strain>
    </source>
</reference>